<evidence type="ECO:0000313" key="2">
    <source>
        <dbReference type="Proteomes" id="UP000807504"/>
    </source>
</evidence>
<dbReference type="Proteomes" id="UP000807504">
    <property type="component" value="Unassembled WGS sequence"/>
</dbReference>
<dbReference type="AlphaFoldDB" id="A0A8T0FFY4"/>
<protein>
    <submittedName>
        <fullName evidence="1">Uncharacterized protein</fullName>
    </submittedName>
</protein>
<comment type="caution">
    <text evidence="1">The sequence shown here is derived from an EMBL/GenBank/DDBJ whole genome shotgun (WGS) entry which is preliminary data.</text>
</comment>
<evidence type="ECO:0000313" key="1">
    <source>
        <dbReference type="EMBL" id="KAF8789861.1"/>
    </source>
</evidence>
<dbReference type="EMBL" id="JABXBU010000012">
    <property type="protein sequence ID" value="KAF8789861.1"/>
    <property type="molecule type" value="Genomic_DNA"/>
</dbReference>
<name>A0A8T0FFY4_ARGBR</name>
<accession>A0A8T0FFY4</accession>
<sequence length="390" mass="45670">MEMNPLFMPSLQHLTLAKIAVMLCNNHDIKAILEKNRSCDSYKSDCAPSVALDGNYLSMLDRSRYPKYTLNYPLPHRDVSAAVLQQIRNKVCSMISPLNLAPSFEKKILNFISHIILQIEKWEEDHSEILPEKFNAQVYFCWKSVGTIDRESTAENLFNHRKLNVATRFSFACWYCMESHLSSLWDNIYDSYKAHLISKCHSGSLLNYWTTHLDGLHFKRSVFPDALYITNLSALHYFYNKCDSEDKKKAFLNDVLSKQWKNLDLVQFCVGELCQNGYEQLSSFQCRNILRCFLNWPLQSLFLDMSEHLLINVDQFGIHDLLNDILKFIIKHHFEDIDYLNLLKEFWNRVPSYHKDSLINSPEFQPIKIALQQTSAKSLTPEWFKQQGKK</sequence>
<reference evidence="1" key="1">
    <citation type="journal article" date="2020" name="bioRxiv">
        <title>Chromosome-level reference genome of the European wasp spider Argiope bruennichi: a resource for studies on range expansion and evolutionary adaptation.</title>
        <authorList>
            <person name="Sheffer M.M."/>
            <person name="Hoppe A."/>
            <person name="Krehenwinkel H."/>
            <person name="Uhl G."/>
            <person name="Kuss A.W."/>
            <person name="Jensen L."/>
            <person name="Jensen C."/>
            <person name="Gillespie R.G."/>
            <person name="Hoff K.J."/>
            <person name="Prost S."/>
        </authorList>
    </citation>
    <scope>NUCLEOTIDE SEQUENCE</scope>
</reference>
<proteinExistence type="predicted"/>
<gene>
    <name evidence="1" type="ORF">HNY73_007770</name>
</gene>
<keyword evidence="2" id="KW-1185">Reference proteome</keyword>
<organism evidence="1 2">
    <name type="scientific">Argiope bruennichi</name>
    <name type="common">Wasp spider</name>
    <name type="synonym">Aranea bruennichi</name>
    <dbReference type="NCBI Taxonomy" id="94029"/>
    <lineage>
        <taxon>Eukaryota</taxon>
        <taxon>Metazoa</taxon>
        <taxon>Ecdysozoa</taxon>
        <taxon>Arthropoda</taxon>
        <taxon>Chelicerata</taxon>
        <taxon>Arachnida</taxon>
        <taxon>Araneae</taxon>
        <taxon>Araneomorphae</taxon>
        <taxon>Entelegynae</taxon>
        <taxon>Araneoidea</taxon>
        <taxon>Araneidae</taxon>
        <taxon>Argiope</taxon>
    </lineage>
</organism>
<reference evidence="1" key="2">
    <citation type="submission" date="2020-06" db="EMBL/GenBank/DDBJ databases">
        <authorList>
            <person name="Sheffer M."/>
        </authorList>
    </citation>
    <scope>NUCLEOTIDE SEQUENCE</scope>
</reference>